<dbReference type="HAMAP" id="MF_00795">
    <property type="entry name" value="CutC"/>
    <property type="match status" value="1"/>
</dbReference>
<accession>A0A1I5VAQ3</accession>
<dbReference type="GeneID" id="35873868"/>
<organism evidence="3 4">
    <name type="scientific">Enterovibrio norvegicus DSM 15893</name>
    <dbReference type="NCBI Taxonomy" id="1121869"/>
    <lineage>
        <taxon>Bacteria</taxon>
        <taxon>Pseudomonadati</taxon>
        <taxon>Pseudomonadota</taxon>
        <taxon>Gammaproteobacteria</taxon>
        <taxon>Vibrionales</taxon>
        <taxon>Vibrionaceae</taxon>
        <taxon>Enterovibrio</taxon>
    </lineage>
</organism>
<dbReference type="SUPFAM" id="SSF110395">
    <property type="entry name" value="CutC-like"/>
    <property type="match status" value="1"/>
</dbReference>
<dbReference type="Gene3D" id="3.20.20.380">
    <property type="entry name" value="Copper homeostasis (CutC) domain"/>
    <property type="match status" value="1"/>
</dbReference>
<dbReference type="InterPro" id="IPR005627">
    <property type="entry name" value="CutC-like"/>
</dbReference>
<dbReference type="OrthoDB" id="9815677at2"/>
<comment type="similarity">
    <text evidence="1 2">Belongs to the CutC family.</text>
</comment>
<dbReference type="GO" id="GO:0005737">
    <property type="term" value="C:cytoplasm"/>
    <property type="evidence" value="ECO:0007669"/>
    <property type="project" value="UniProtKB-SubCell"/>
</dbReference>
<reference evidence="3 4" key="1">
    <citation type="submission" date="2016-10" db="EMBL/GenBank/DDBJ databases">
        <authorList>
            <person name="de Groot N.N."/>
        </authorList>
    </citation>
    <scope>NUCLEOTIDE SEQUENCE [LARGE SCALE GENOMIC DNA]</scope>
    <source>
        <strain evidence="3 4">DSM 15893</strain>
    </source>
</reference>
<evidence type="ECO:0000313" key="3">
    <source>
        <dbReference type="EMBL" id="SFQ04026.1"/>
    </source>
</evidence>
<comment type="caution">
    <text evidence="2">Once thought to be involved in copper homeostasis, experiments in E.coli have shown this is not the case.</text>
</comment>
<keyword evidence="2" id="KW-0963">Cytoplasm</keyword>
<dbReference type="PANTHER" id="PTHR12598">
    <property type="entry name" value="COPPER HOMEOSTASIS PROTEIN CUTC"/>
    <property type="match status" value="1"/>
</dbReference>
<dbReference type="RefSeq" id="WP_074928232.1">
    <property type="nucleotide sequence ID" value="NZ_FOWR01000036.1"/>
</dbReference>
<dbReference type="InterPro" id="IPR036822">
    <property type="entry name" value="CutC-like_dom_sf"/>
</dbReference>
<name>A0A1I5VAQ3_9GAMM</name>
<dbReference type="PANTHER" id="PTHR12598:SF0">
    <property type="entry name" value="COPPER HOMEOSTASIS PROTEIN CUTC HOMOLOG"/>
    <property type="match status" value="1"/>
</dbReference>
<gene>
    <name evidence="2" type="primary">cutC</name>
    <name evidence="3" type="ORF">SAMN03084138_03880</name>
</gene>
<dbReference type="Proteomes" id="UP000182692">
    <property type="component" value="Unassembled WGS sequence"/>
</dbReference>
<dbReference type="AlphaFoldDB" id="A0A1I5VAQ3"/>
<evidence type="ECO:0000256" key="1">
    <source>
        <dbReference type="ARBA" id="ARBA00007768"/>
    </source>
</evidence>
<proteinExistence type="inferred from homology"/>
<dbReference type="Pfam" id="PF03932">
    <property type="entry name" value="CutC"/>
    <property type="match status" value="1"/>
</dbReference>
<comment type="subcellular location">
    <subcellularLocation>
        <location evidence="2">Cytoplasm</location>
    </subcellularLocation>
</comment>
<dbReference type="FunFam" id="3.20.20.380:FF:000001">
    <property type="entry name" value="Copper homeostasis protein CutC"/>
    <property type="match status" value="1"/>
</dbReference>
<evidence type="ECO:0000256" key="2">
    <source>
        <dbReference type="HAMAP-Rule" id="MF_00795"/>
    </source>
</evidence>
<dbReference type="GO" id="GO:0005507">
    <property type="term" value="F:copper ion binding"/>
    <property type="evidence" value="ECO:0007669"/>
    <property type="project" value="TreeGrafter"/>
</dbReference>
<sequence>MSVLVEVCIDSLESLPIAEKAGAGRIELCSSLATGGLTASAGYMKAAARVANIPVYGIIRPREGDFLYSSDDVEIMLEDIHTAHKMGLNGVVIGALNAQGHIDADAVSAMIKQANGLGITFHRAIDHCASPFDALEFLMSHHVERVLTSGLAKRADEGMDTLKAMVEFCQGRLGIMPGAGVSSDNAKQIVDFTGAHEIHLSGKTTRASHMQFRNEKATMGNGDSDFDITVTNPDTIARAIAAVRG</sequence>
<dbReference type="EMBL" id="FOWR01000036">
    <property type="protein sequence ID" value="SFQ04026.1"/>
    <property type="molecule type" value="Genomic_DNA"/>
</dbReference>
<evidence type="ECO:0000313" key="4">
    <source>
        <dbReference type="Proteomes" id="UP000182692"/>
    </source>
</evidence>
<dbReference type="STRING" id="1121869.SAMN03084138_03880"/>
<protein>
    <recommendedName>
        <fullName evidence="2">PF03932 family protein CutC</fullName>
    </recommendedName>
</protein>